<accession>A0A450YGB8</accession>
<organism evidence="3">
    <name type="scientific">Candidatus Kentrum sp. SD</name>
    <dbReference type="NCBI Taxonomy" id="2126332"/>
    <lineage>
        <taxon>Bacteria</taxon>
        <taxon>Pseudomonadati</taxon>
        <taxon>Pseudomonadota</taxon>
        <taxon>Gammaproteobacteria</taxon>
        <taxon>Candidatus Kentrum</taxon>
    </lineage>
</organism>
<evidence type="ECO:0000256" key="1">
    <source>
        <dbReference type="SAM" id="MobiDB-lite"/>
    </source>
</evidence>
<dbReference type="EMBL" id="CAADFR010000007">
    <property type="protein sequence ID" value="VFK36938.1"/>
    <property type="molecule type" value="Genomic_DNA"/>
</dbReference>
<evidence type="ECO:0000313" key="3">
    <source>
        <dbReference type="EMBL" id="VFK40588.1"/>
    </source>
</evidence>
<gene>
    <name evidence="4" type="ORF">BECKSD772D_GA0070982_109410</name>
    <name evidence="3" type="ORF">BECKSD772E_GA0070983_100749</name>
    <name evidence="2" type="ORF">BECKSD772F_GA0070984_100750</name>
</gene>
<name>A0A450YGB8_9GAMM</name>
<reference evidence="3" key="1">
    <citation type="submission" date="2019-02" db="EMBL/GenBank/DDBJ databases">
        <authorList>
            <person name="Gruber-Vodicka R. H."/>
            <person name="Seah K. B. B."/>
        </authorList>
    </citation>
    <scope>NUCLEOTIDE SEQUENCE</scope>
    <source>
        <strain evidence="4">BECK_S127</strain>
        <strain evidence="3">BECK_S1320</strain>
        <strain evidence="2">BECK_S1321</strain>
    </source>
</reference>
<evidence type="ECO:0000313" key="2">
    <source>
        <dbReference type="EMBL" id="VFK36938.1"/>
    </source>
</evidence>
<feature type="region of interest" description="Disordered" evidence="1">
    <location>
        <begin position="1"/>
        <end position="21"/>
    </location>
</feature>
<sequence length="234" mass="27223">MGKGEAYAPPSPLPRGGQFPPFTDVPVSGIGRLRPEYPLRGIIHFDVCRLKNKFQPVYTTKQNSIALLPLDHPPVISTNTPLLPLDRRERSLAFGIPPKQKKISPYGRNDRGVVNDNGKEVVEMQRVRRNETFRPRRCWRAENHVKTFARPCRLSRENCIARASQAMHPRPKEYIIASRQADRDRSQRMYWFSKIFPVHPGKTTRERPPRPANRRGTAIIFCLFPAWLYKWIRF</sequence>
<dbReference type="AlphaFoldDB" id="A0A450YGB8"/>
<protein>
    <submittedName>
        <fullName evidence="3">Uncharacterized protein</fullName>
    </submittedName>
</protein>
<evidence type="ECO:0000313" key="4">
    <source>
        <dbReference type="EMBL" id="VFK80226.1"/>
    </source>
</evidence>
<proteinExistence type="predicted"/>
<dbReference type="EMBL" id="CAADHB010000094">
    <property type="protein sequence ID" value="VFK80226.1"/>
    <property type="molecule type" value="Genomic_DNA"/>
</dbReference>
<dbReference type="EMBL" id="CAADFU010000007">
    <property type="protein sequence ID" value="VFK40588.1"/>
    <property type="molecule type" value="Genomic_DNA"/>
</dbReference>